<reference evidence="1" key="1">
    <citation type="submission" date="2022-09" db="EMBL/GenBank/DDBJ databases">
        <title>A Global Phylogenomic Analysis of the Shiitake Genus Lentinula.</title>
        <authorList>
            <consortium name="DOE Joint Genome Institute"/>
            <person name="Sierra-Patev S."/>
            <person name="Min B."/>
            <person name="Naranjo-Ortiz M."/>
            <person name="Looney B."/>
            <person name="Konkel Z."/>
            <person name="Slot J.C."/>
            <person name="Sakamoto Y."/>
            <person name="Steenwyk J.L."/>
            <person name="Rokas A."/>
            <person name="Carro J."/>
            <person name="Camarero S."/>
            <person name="Ferreira P."/>
            <person name="Molpeceres G."/>
            <person name="Ruiz-Duenas F.J."/>
            <person name="Serrano A."/>
            <person name="Henrissat B."/>
            <person name="Drula E."/>
            <person name="Hughes K.W."/>
            <person name="Mata J.L."/>
            <person name="Ishikawa N.K."/>
            <person name="Vargas-Isla R."/>
            <person name="Ushijima S."/>
            <person name="Smith C.A."/>
            <person name="Ahrendt S."/>
            <person name="Andreopoulos W."/>
            <person name="He G."/>
            <person name="Labutti K."/>
            <person name="Lipzen A."/>
            <person name="Ng V."/>
            <person name="Riley R."/>
            <person name="Sandor L."/>
            <person name="Barry K."/>
            <person name="Martinez A.T."/>
            <person name="Xiao Y."/>
            <person name="Gibbons J.G."/>
            <person name="Terashima K."/>
            <person name="Grigoriev I.V."/>
            <person name="Hibbett D.S."/>
        </authorList>
    </citation>
    <scope>NUCLEOTIDE SEQUENCE</scope>
    <source>
        <strain evidence="1">TMI1499</strain>
    </source>
</reference>
<proteinExistence type="predicted"/>
<comment type="caution">
    <text evidence="1">The sequence shown here is derived from an EMBL/GenBank/DDBJ whole genome shotgun (WGS) entry which is preliminary data.</text>
</comment>
<name>A0ACC1U7C4_9AGAR</name>
<dbReference type="Proteomes" id="UP001163835">
    <property type="component" value="Unassembled WGS sequence"/>
</dbReference>
<accession>A0ACC1U7C4</accession>
<sequence>MDGAAGRQTFLPSFSFIVTFARFVAAAAENSFKWRVGHPTSSSTLSRRKSKSDVKQKSNPKYISHPFPHIHNDDGVYEDPPSARTGSSRLPPGAAGCSIATTARVKERWRRRRMWKIKLRNKYYGRGGGEKAKTVKRRLSKKATTVQRAEIDIDDGTGTSNVPRPSVVSQVLHGINMTMEMEEVDSEGKTEREAGTGKSPKANSLLPPRSVSPPALPQNSKQVLRQIRVVIPLRFKV</sequence>
<protein>
    <submittedName>
        <fullName evidence="1">Uncharacterized protein</fullName>
    </submittedName>
</protein>
<evidence type="ECO:0000313" key="2">
    <source>
        <dbReference type="Proteomes" id="UP001163835"/>
    </source>
</evidence>
<keyword evidence="2" id="KW-1185">Reference proteome</keyword>
<organism evidence="1 2">
    <name type="scientific">Lentinula aff. lateritia</name>
    <dbReference type="NCBI Taxonomy" id="2804960"/>
    <lineage>
        <taxon>Eukaryota</taxon>
        <taxon>Fungi</taxon>
        <taxon>Dikarya</taxon>
        <taxon>Basidiomycota</taxon>
        <taxon>Agaricomycotina</taxon>
        <taxon>Agaricomycetes</taxon>
        <taxon>Agaricomycetidae</taxon>
        <taxon>Agaricales</taxon>
        <taxon>Marasmiineae</taxon>
        <taxon>Omphalotaceae</taxon>
        <taxon>Lentinula</taxon>
    </lineage>
</organism>
<evidence type="ECO:0000313" key="1">
    <source>
        <dbReference type="EMBL" id="KAJ3812870.1"/>
    </source>
</evidence>
<gene>
    <name evidence="1" type="ORF">F5876DRAFT_63653</name>
</gene>
<dbReference type="EMBL" id="MU795010">
    <property type="protein sequence ID" value="KAJ3812870.1"/>
    <property type="molecule type" value="Genomic_DNA"/>
</dbReference>